<dbReference type="GO" id="GO:0006888">
    <property type="term" value="P:endoplasmic reticulum to Golgi vesicle-mediated transport"/>
    <property type="evidence" value="ECO:0007669"/>
    <property type="project" value="TreeGrafter"/>
</dbReference>
<name>A0A834I0E9_RHYFE</name>
<keyword evidence="2" id="KW-0472">Membrane</keyword>
<keyword evidence="2" id="KW-0812">Transmembrane</keyword>
<gene>
    <name evidence="3" type="ORF">GWI33_016783</name>
</gene>
<dbReference type="GO" id="GO:0005886">
    <property type="term" value="C:plasma membrane"/>
    <property type="evidence" value="ECO:0007669"/>
    <property type="project" value="TreeGrafter"/>
</dbReference>
<feature type="transmembrane region" description="Helical" evidence="2">
    <location>
        <begin position="47"/>
        <end position="67"/>
    </location>
</feature>
<dbReference type="PANTHER" id="PTHR34009">
    <property type="entry name" value="PROTEIN STAR"/>
    <property type="match status" value="1"/>
</dbReference>
<keyword evidence="2" id="KW-1133">Transmembrane helix</keyword>
<organism evidence="3 4">
    <name type="scientific">Rhynchophorus ferrugineus</name>
    <name type="common">Red palm weevil</name>
    <name type="synonym">Curculio ferrugineus</name>
    <dbReference type="NCBI Taxonomy" id="354439"/>
    <lineage>
        <taxon>Eukaryota</taxon>
        <taxon>Metazoa</taxon>
        <taxon>Ecdysozoa</taxon>
        <taxon>Arthropoda</taxon>
        <taxon>Hexapoda</taxon>
        <taxon>Insecta</taxon>
        <taxon>Pterygota</taxon>
        <taxon>Neoptera</taxon>
        <taxon>Endopterygota</taxon>
        <taxon>Coleoptera</taxon>
        <taxon>Polyphaga</taxon>
        <taxon>Cucujiformia</taxon>
        <taxon>Curculionidae</taxon>
        <taxon>Dryophthorinae</taxon>
        <taxon>Rhynchophorus</taxon>
    </lineage>
</organism>
<keyword evidence="4" id="KW-1185">Reference proteome</keyword>
<dbReference type="InterPro" id="IPR029063">
    <property type="entry name" value="SAM-dependent_MTases_sf"/>
</dbReference>
<evidence type="ECO:0000313" key="3">
    <source>
        <dbReference type="EMBL" id="KAF7270233.1"/>
    </source>
</evidence>
<dbReference type="GO" id="GO:0031902">
    <property type="term" value="C:late endosome membrane"/>
    <property type="evidence" value="ECO:0007669"/>
    <property type="project" value="TreeGrafter"/>
</dbReference>
<dbReference type="GO" id="GO:0016197">
    <property type="term" value="P:endosomal transport"/>
    <property type="evidence" value="ECO:0007669"/>
    <property type="project" value="TreeGrafter"/>
</dbReference>
<proteinExistence type="predicted"/>
<sequence length="320" mass="36281">MTVVHTETTESPSNQLQNGTAAIPPSPIKGPSCASHQDSGQVITKRLLPAAGFFVAFVTVMTVLILYMDNAAMKHHQFTLSLSKDMELNGIAQDDPQLIIYLREVAVFPAIEPHHKALESQNSISNETEYVLKLLNNKKNGVFIESGAYADGKTSKTDILEKNFNWRGLLIQPDPRHYFNLRRHNRAHSQCVHACLSPMPYPREVTLHNENDVKINSIYSNSVENPDWLVTRVKCFPLYSLILAMNYSIVDFLSVESGGTELQVLETIPFDKIKIEVISIDLRENDSEIDTIKKFLASKSYKFMERFNNTYVFMISRVKI</sequence>
<dbReference type="AlphaFoldDB" id="A0A834I0E9"/>
<comment type="caution">
    <text evidence="3">The sequence shown here is derived from an EMBL/GenBank/DDBJ whole genome shotgun (WGS) entry which is preliminary data.</text>
</comment>
<dbReference type="Proteomes" id="UP000625711">
    <property type="component" value="Unassembled WGS sequence"/>
</dbReference>
<dbReference type="OrthoDB" id="6357215at2759"/>
<evidence type="ECO:0000256" key="2">
    <source>
        <dbReference type="SAM" id="Phobius"/>
    </source>
</evidence>
<dbReference type="PANTHER" id="PTHR34009:SF2">
    <property type="entry name" value="PROTEIN STAR"/>
    <property type="match status" value="1"/>
</dbReference>
<dbReference type="GO" id="GO:0005789">
    <property type="term" value="C:endoplasmic reticulum membrane"/>
    <property type="evidence" value="ECO:0007669"/>
    <property type="project" value="TreeGrafter"/>
</dbReference>
<dbReference type="EMBL" id="JAACXV010014121">
    <property type="protein sequence ID" value="KAF7270233.1"/>
    <property type="molecule type" value="Genomic_DNA"/>
</dbReference>
<dbReference type="Gene3D" id="3.40.50.150">
    <property type="entry name" value="Vaccinia Virus protein VP39"/>
    <property type="match status" value="1"/>
</dbReference>
<evidence type="ECO:0008006" key="5">
    <source>
        <dbReference type="Google" id="ProtNLM"/>
    </source>
</evidence>
<feature type="compositionally biased region" description="Polar residues" evidence="1">
    <location>
        <begin position="1"/>
        <end position="20"/>
    </location>
</feature>
<feature type="region of interest" description="Disordered" evidence="1">
    <location>
        <begin position="1"/>
        <end position="35"/>
    </location>
</feature>
<accession>A0A834I0E9</accession>
<protein>
    <recommendedName>
        <fullName evidence="5">Protein Star</fullName>
    </recommendedName>
</protein>
<evidence type="ECO:0000313" key="4">
    <source>
        <dbReference type="Proteomes" id="UP000625711"/>
    </source>
</evidence>
<dbReference type="InterPro" id="IPR053202">
    <property type="entry name" value="EGF_Rcpt_Signaling_Reg"/>
</dbReference>
<dbReference type="GO" id="GO:0005794">
    <property type="term" value="C:Golgi apparatus"/>
    <property type="evidence" value="ECO:0007669"/>
    <property type="project" value="TreeGrafter"/>
</dbReference>
<evidence type="ECO:0000256" key="1">
    <source>
        <dbReference type="SAM" id="MobiDB-lite"/>
    </source>
</evidence>
<reference evidence="3" key="1">
    <citation type="submission" date="2020-08" db="EMBL/GenBank/DDBJ databases">
        <title>Genome sequencing and assembly of the red palm weevil Rhynchophorus ferrugineus.</title>
        <authorList>
            <person name="Dias G.B."/>
            <person name="Bergman C.M."/>
            <person name="Manee M."/>
        </authorList>
    </citation>
    <scope>NUCLEOTIDE SEQUENCE</scope>
    <source>
        <strain evidence="3">AA-2017</strain>
        <tissue evidence="3">Whole larva</tissue>
    </source>
</reference>